<reference evidence="7" key="1">
    <citation type="journal article" date="2021" name="Nat. Commun.">
        <title>Genetic determinants of endophytism in the Arabidopsis root mycobiome.</title>
        <authorList>
            <person name="Mesny F."/>
            <person name="Miyauchi S."/>
            <person name="Thiergart T."/>
            <person name="Pickel B."/>
            <person name="Atanasova L."/>
            <person name="Karlsson M."/>
            <person name="Huettel B."/>
            <person name="Barry K.W."/>
            <person name="Haridas S."/>
            <person name="Chen C."/>
            <person name="Bauer D."/>
            <person name="Andreopoulos W."/>
            <person name="Pangilinan J."/>
            <person name="LaButti K."/>
            <person name="Riley R."/>
            <person name="Lipzen A."/>
            <person name="Clum A."/>
            <person name="Drula E."/>
            <person name="Henrissat B."/>
            <person name="Kohler A."/>
            <person name="Grigoriev I.V."/>
            <person name="Martin F.M."/>
            <person name="Hacquard S."/>
        </authorList>
    </citation>
    <scope>NUCLEOTIDE SEQUENCE</scope>
    <source>
        <strain evidence="7">MPI-CAGE-AT-0016</strain>
    </source>
</reference>
<dbReference type="PANTHER" id="PTHR21540:SF0">
    <property type="entry name" value="PHD FAMILY PROTEIN"/>
    <property type="match status" value="1"/>
</dbReference>
<evidence type="ECO:0000259" key="4">
    <source>
        <dbReference type="PROSITE" id="PS50089"/>
    </source>
</evidence>
<dbReference type="Proteomes" id="UP000813385">
    <property type="component" value="Unassembled WGS sequence"/>
</dbReference>
<keyword evidence="2" id="KW-0863">Zinc-finger</keyword>
<feature type="compositionally biased region" description="Polar residues" evidence="3">
    <location>
        <begin position="140"/>
        <end position="157"/>
    </location>
</feature>
<gene>
    <name evidence="7" type="ORF">B0T11DRAFT_323847</name>
</gene>
<evidence type="ECO:0000256" key="1">
    <source>
        <dbReference type="ARBA" id="ARBA00015551"/>
    </source>
</evidence>
<feature type="domain" description="SAP" evidence="5">
    <location>
        <begin position="235"/>
        <end position="269"/>
    </location>
</feature>
<feature type="region of interest" description="Disordered" evidence="3">
    <location>
        <begin position="136"/>
        <end position="159"/>
    </location>
</feature>
<dbReference type="InterPro" id="IPR007527">
    <property type="entry name" value="Znf_SWIM"/>
</dbReference>
<evidence type="ECO:0000259" key="6">
    <source>
        <dbReference type="PROSITE" id="PS50966"/>
    </source>
</evidence>
<dbReference type="PROSITE" id="PS50800">
    <property type="entry name" value="SAP"/>
    <property type="match status" value="1"/>
</dbReference>
<feature type="region of interest" description="Disordered" evidence="3">
    <location>
        <begin position="172"/>
        <end position="197"/>
    </location>
</feature>
<evidence type="ECO:0000313" key="8">
    <source>
        <dbReference type="Proteomes" id="UP000813385"/>
    </source>
</evidence>
<dbReference type="AlphaFoldDB" id="A0A8K0TVF2"/>
<evidence type="ECO:0000256" key="2">
    <source>
        <dbReference type="PROSITE-ProRule" id="PRU00175"/>
    </source>
</evidence>
<dbReference type="OrthoDB" id="2122982at2759"/>
<dbReference type="GO" id="GO:0061630">
    <property type="term" value="F:ubiquitin protein ligase activity"/>
    <property type="evidence" value="ECO:0007669"/>
    <property type="project" value="InterPro"/>
</dbReference>
<keyword evidence="2" id="KW-0862">Zinc</keyword>
<feature type="domain" description="SWIM-type" evidence="6">
    <location>
        <begin position="368"/>
        <end position="402"/>
    </location>
</feature>
<evidence type="ECO:0000259" key="5">
    <source>
        <dbReference type="PROSITE" id="PS50800"/>
    </source>
</evidence>
<evidence type="ECO:0000256" key="3">
    <source>
        <dbReference type="SAM" id="MobiDB-lite"/>
    </source>
</evidence>
<dbReference type="PANTHER" id="PTHR21540">
    <property type="entry name" value="RING FINGER AND SWIM DOMAIN-CONTAINING PROTEIN 2"/>
    <property type="match status" value="1"/>
</dbReference>
<feature type="domain" description="RING-type" evidence="4">
    <location>
        <begin position="461"/>
        <end position="504"/>
    </location>
</feature>
<protein>
    <recommendedName>
        <fullName evidence="1">Postreplication repair E3 ubiquitin-protein ligase RAD18</fullName>
    </recommendedName>
</protein>
<accession>A0A8K0TVF2</accession>
<keyword evidence="8" id="KW-1185">Reference proteome</keyword>
<comment type="caution">
    <text evidence="7">The sequence shown here is derived from an EMBL/GenBank/DDBJ whole genome shotgun (WGS) entry which is preliminary data.</text>
</comment>
<dbReference type="EMBL" id="JAGPXD010000001">
    <property type="protein sequence ID" value="KAH7375883.1"/>
    <property type="molecule type" value="Genomic_DNA"/>
</dbReference>
<proteinExistence type="predicted"/>
<sequence>MADLFMGASSPHSSLPDDTAERARTRVEEMLTPTVDGTTNAGMAIPLSQGFNAGMSMPLSHGLNAGMAMPLSYGFNAGMAMPLSYGYNAGMSVPLSYGITNAGASLPPSHGFNPAYVNTGPANAERVNNEPVNNERANTERANTGHVNTGHASTNHANTDHANIDRVNTKHVNTERGPAEPTPKKRKTGGGGRTPAPVVKYDKTVLYPPGLKRVLKLDRNTFGINTAPLADDTPWSKIGVPAIREQLDIRGVATDGIKSEIINRIKNWRKYVNLEKEVCVNYTAAFQLKPQEWLFSKSNAANRTTKWLAIPSDGTWENYLEVNEENLFKVDFKMCVLKREDLPWTDGLPNVDKDSATFTIGTFCINTYTVMIGAQCYCTCPAKKFHPVNHCVHILYVLMWVMRCPDELVYQHGYIPSELTSLFTKGPMAKLRPSQATIFADPTMRDGKVKFSLFDKFSEDCPICFRKLYWEDCAGCRQCGRVTHWDCYEAWKKLTSPQVHCPTCMAKWEDPRFLVGHD</sequence>
<dbReference type="SUPFAM" id="SSF57850">
    <property type="entry name" value="RING/U-box"/>
    <property type="match status" value="1"/>
</dbReference>
<organism evidence="7 8">
    <name type="scientific">Plectosphaerella cucumerina</name>
    <dbReference type="NCBI Taxonomy" id="40658"/>
    <lineage>
        <taxon>Eukaryota</taxon>
        <taxon>Fungi</taxon>
        <taxon>Dikarya</taxon>
        <taxon>Ascomycota</taxon>
        <taxon>Pezizomycotina</taxon>
        <taxon>Sordariomycetes</taxon>
        <taxon>Hypocreomycetidae</taxon>
        <taxon>Glomerellales</taxon>
        <taxon>Plectosphaerellaceae</taxon>
        <taxon>Plectosphaerella</taxon>
    </lineage>
</organism>
<feature type="region of interest" description="Disordered" evidence="3">
    <location>
        <begin position="1"/>
        <end position="21"/>
    </location>
</feature>
<evidence type="ECO:0000313" key="7">
    <source>
        <dbReference type="EMBL" id="KAH7375883.1"/>
    </source>
</evidence>
<dbReference type="InterPro" id="IPR039903">
    <property type="entry name" value="Zswim2"/>
</dbReference>
<dbReference type="PROSITE" id="PS50966">
    <property type="entry name" value="ZF_SWIM"/>
    <property type="match status" value="1"/>
</dbReference>
<dbReference type="InterPro" id="IPR003034">
    <property type="entry name" value="SAP_dom"/>
</dbReference>
<keyword evidence="2" id="KW-0479">Metal-binding</keyword>
<name>A0A8K0TVF2_9PEZI</name>
<dbReference type="PROSITE" id="PS50089">
    <property type="entry name" value="ZF_RING_2"/>
    <property type="match status" value="1"/>
</dbReference>
<dbReference type="GO" id="GO:0008270">
    <property type="term" value="F:zinc ion binding"/>
    <property type="evidence" value="ECO:0007669"/>
    <property type="project" value="UniProtKB-KW"/>
</dbReference>
<dbReference type="InterPro" id="IPR001841">
    <property type="entry name" value="Znf_RING"/>
</dbReference>